<feature type="transmembrane region" description="Helical" evidence="1">
    <location>
        <begin position="150"/>
        <end position="169"/>
    </location>
</feature>
<dbReference type="OrthoDB" id="2596219at2"/>
<evidence type="ECO:0000313" key="3">
    <source>
        <dbReference type="Proteomes" id="UP000036867"/>
    </source>
</evidence>
<keyword evidence="1" id="KW-0472">Membrane</keyword>
<dbReference type="Proteomes" id="UP000036867">
    <property type="component" value="Unassembled WGS sequence"/>
</dbReference>
<keyword evidence="3" id="KW-1185">Reference proteome</keyword>
<keyword evidence="1" id="KW-0812">Transmembrane</keyword>
<feature type="transmembrane region" description="Helical" evidence="1">
    <location>
        <begin position="52"/>
        <end position="69"/>
    </location>
</feature>
<dbReference type="EMBL" id="LILB01000007">
    <property type="protein sequence ID" value="KOO48300.1"/>
    <property type="molecule type" value="Genomic_DNA"/>
</dbReference>
<proteinExistence type="predicted"/>
<dbReference type="AlphaFoldDB" id="A0A0M0LB19"/>
<feature type="transmembrane region" description="Helical" evidence="1">
    <location>
        <begin position="12"/>
        <end position="40"/>
    </location>
</feature>
<reference evidence="3" key="1">
    <citation type="submission" date="2015-08" db="EMBL/GenBank/DDBJ databases">
        <title>Fjat-10028 dsm 16317.</title>
        <authorList>
            <person name="Liu B."/>
            <person name="Wang J."/>
            <person name="Zhu Y."/>
            <person name="Liu G."/>
            <person name="Chen Q."/>
            <person name="Chen Z."/>
            <person name="Lan J."/>
            <person name="Che J."/>
            <person name="Ge C."/>
            <person name="Shi H."/>
            <person name="Pan Z."/>
            <person name="Liu X."/>
        </authorList>
    </citation>
    <scope>NUCLEOTIDE SEQUENCE [LARGE SCALE GENOMIC DNA]</scope>
    <source>
        <strain evidence="3">DSM 16317</strain>
    </source>
</reference>
<feature type="transmembrane region" description="Helical" evidence="1">
    <location>
        <begin position="124"/>
        <end position="144"/>
    </location>
</feature>
<protein>
    <submittedName>
        <fullName evidence="2">Uncharacterized protein</fullName>
    </submittedName>
</protein>
<organism evidence="2 3">
    <name type="scientific">Viridibacillus arvi</name>
    <dbReference type="NCBI Taxonomy" id="263475"/>
    <lineage>
        <taxon>Bacteria</taxon>
        <taxon>Bacillati</taxon>
        <taxon>Bacillota</taxon>
        <taxon>Bacilli</taxon>
        <taxon>Bacillales</taxon>
        <taxon>Caryophanaceae</taxon>
        <taxon>Viridibacillus</taxon>
    </lineage>
</organism>
<keyword evidence="1" id="KW-1133">Transmembrane helix</keyword>
<evidence type="ECO:0000313" key="2">
    <source>
        <dbReference type="EMBL" id="KOO48300.1"/>
    </source>
</evidence>
<name>A0A0M0LB19_9BACL</name>
<evidence type="ECO:0000256" key="1">
    <source>
        <dbReference type="SAM" id="Phobius"/>
    </source>
</evidence>
<comment type="caution">
    <text evidence="2">The sequence shown here is derived from an EMBL/GenBank/DDBJ whole genome shotgun (WGS) entry which is preliminary data.</text>
</comment>
<accession>A0A0M0LB19</accession>
<dbReference type="RefSeq" id="WP_053418433.1">
    <property type="nucleotide sequence ID" value="NZ_LILB01000007.1"/>
</dbReference>
<dbReference type="GeneID" id="301137990"/>
<gene>
    <name evidence="2" type="ORF">AMD00_18000</name>
</gene>
<feature type="transmembrane region" description="Helical" evidence="1">
    <location>
        <begin position="89"/>
        <end position="112"/>
    </location>
</feature>
<dbReference type="STRING" id="263475.AMD00_18000"/>
<sequence>MSEGFKHLFIGYLFLLINIYIVVDIMPNFIGYILISSGIAKIAAEGKETMRAQLLAILLAVYSLPHFFLQDQVRASYTWGEYYDLGYALLQVIQVYFLFVVIQSVFTSLAAVKLSKITNKIGNWYLSIHLLSLFTMTLIINTLGMLQVTFLFIMSALTLIINIVFIIYLRKMQKRTVKSITIDNLV</sequence>